<evidence type="ECO:0000256" key="2">
    <source>
        <dbReference type="ARBA" id="ARBA00022801"/>
    </source>
</evidence>
<evidence type="ECO:0000256" key="1">
    <source>
        <dbReference type="ARBA" id="ARBA00022729"/>
    </source>
</evidence>
<keyword evidence="2" id="KW-0378">Hydrolase</keyword>
<dbReference type="PANTHER" id="PTHR43037">
    <property type="entry name" value="UNNAMED PRODUCT-RELATED"/>
    <property type="match status" value="1"/>
</dbReference>
<keyword evidence="1" id="KW-0732">Signal</keyword>
<dbReference type="InterPro" id="IPR050955">
    <property type="entry name" value="Plant_Biomass_Hydrol_Est"/>
</dbReference>
<dbReference type="InterPro" id="IPR003140">
    <property type="entry name" value="PLipase/COase/thioEstase"/>
</dbReference>
<dbReference type="Proteomes" id="UP000785679">
    <property type="component" value="Unassembled WGS sequence"/>
</dbReference>
<name>A0A8J8NLK2_HALGN</name>
<evidence type="ECO:0000259" key="3">
    <source>
        <dbReference type="Pfam" id="PF02230"/>
    </source>
</evidence>
<evidence type="ECO:0000313" key="5">
    <source>
        <dbReference type="Proteomes" id="UP000785679"/>
    </source>
</evidence>
<dbReference type="Pfam" id="PF02230">
    <property type="entry name" value="Abhydrolase_2"/>
    <property type="match status" value="1"/>
</dbReference>
<dbReference type="OrthoDB" id="432697at2759"/>
<evidence type="ECO:0000313" key="4">
    <source>
        <dbReference type="EMBL" id="TNV77491.1"/>
    </source>
</evidence>
<gene>
    <name evidence="4" type="ORF">FGO68_gene16106</name>
</gene>
<keyword evidence="5" id="KW-1185">Reference proteome</keyword>
<comment type="caution">
    <text evidence="4">The sequence shown here is derived from an EMBL/GenBank/DDBJ whole genome shotgun (WGS) entry which is preliminary data.</text>
</comment>
<dbReference type="GO" id="GO:0016787">
    <property type="term" value="F:hydrolase activity"/>
    <property type="evidence" value="ECO:0007669"/>
    <property type="project" value="UniProtKB-KW"/>
</dbReference>
<dbReference type="PANTHER" id="PTHR43037:SF5">
    <property type="entry name" value="FERULOYL ESTERASE"/>
    <property type="match status" value="1"/>
</dbReference>
<dbReference type="EMBL" id="RRYP01011816">
    <property type="protein sequence ID" value="TNV77491.1"/>
    <property type="molecule type" value="Genomic_DNA"/>
</dbReference>
<dbReference type="AlphaFoldDB" id="A0A8J8NLK2"/>
<organism evidence="4 5">
    <name type="scientific">Halteria grandinella</name>
    <dbReference type="NCBI Taxonomy" id="5974"/>
    <lineage>
        <taxon>Eukaryota</taxon>
        <taxon>Sar</taxon>
        <taxon>Alveolata</taxon>
        <taxon>Ciliophora</taxon>
        <taxon>Intramacronucleata</taxon>
        <taxon>Spirotrichea</taxon>
        <taxon>Stichotrichia</taxon>
        <taxon>Sporadotrichida</taxon>
        <taxon>Halteriidae</taxon>
        <taxon>Halteria</taxon>
    </lineage>
</organism>
<proteinExistence type="predicted"/>
<reference evidence="4" key="1">
    <citation type="submission" date="2019-06" db="EMBL/GenBank/DDBJ databases">
        <authorList>
            <person name="Zheng W."/>
        </authorList>
    </citation>
    <scope>NUCLEOTIDE SEQUENCE</scope>
    <source>
        <strain evidence="4">QDHG01</strain>
    </source>
</reference>
<accession>A0A8J8NLK2</accession>
<dbReference type="Gene3D" id="3.40.50.1820">
    <property type="entry name" value="alpha/beta hydrolase"/>
    <property type="match status" value="1"/>
</dbReference>
<sequence length="296" mass="31796">MNLGDMGDAVLAHAANILTLITGSNVVKQMVIGLRSPSRIYYPSTGSNFGLIVHLHGFDTVGEGSGVSWLKLNKLTSNYALIAPNGIKNPEGSRYWSGSDACCDVLDQGVDDAKYIRKIIEKEIAKGLVDPRKVFITGHSNGGFMTYRFACEHSDLIAGIVVISGQSFYDNAACQNLDKSGNARKISVLHIHGTADANILYNGGSIMGVQFPSVAGSISSWQENLGCTVTDLELSESITIDSNNLVTEVYVPAASSCPAGAHIEHWKMVNEDHVPAFSNAFRTKLAAWLDAHPKPE</sequence>
<dbReference type="SUPFAM" id="SSF53474">
    <property type="entry name" value="alpha/beta-Hydrolases"/>
    <property type="match status" value="1"/>
</dbReference>
<dbReference type="InterPro" id="IPR029058">
    <property type="entry name" value="AB_hydrolase_fold"/>
</dbReference>
<protein>
    <recommendedName>
        <fullName evidence="3">Phospholipase/carboxylesterase/thioesterase domain-containing protein</fullName>
    </recommendedName>
</protein>
<feature type="domain" description="Phospholipase/carboxylesterase/thioesterase" evidence="3">
    <location>
        <begin position="51"/>
        <end position="199"/>
    </location>
</feature>